<sequence>MPGRINLNLSLSQIQKMCGLLQTTNLCLVINYIASNPFAQVPTTRAFRGRLAAEEHRSEVLRVNLPAHKSKATKEAQEVRKKNAQATKRYRENRRAEAKAAAIKKEIAMKQELDDANTKLQIAEERSRQDKAEIERLRRVDAEKDAEKRRADAEIERLRRENEELKQRK</sequence>
<evidence type="ECO:0000313" key="2">
    <source>
        <dbReference type="EMBL" id="KAG5966794.1"/>
    </source>
</evidence>
<proteinExistence type="predicted"/>
<feature type="compositionally biased region" description="Basic and acidic residues" evidence="1">
    <location>
        <begin position="72"/>
        <end position="81"/>
    </location>
</feature>
<name>A0ABQ7PKS9_9HYPO</name>
<dbReference type="EMBL" id="SRPR01000017">
    <property type="protein sequence ID" value="KAG5966794.1"/>
    <property type="molecule type" value="Genomic_DNA"/>
</dbReference>
<evidence type="ECO:0000313" key="3">
    <source>
        <dbReference type="Proteomes" id="UP000742024"/>
    </source>
</evidence>
<accession>A0ABQ7PKS9</accession>
<gene>
    <name evidence="2" type="ORF">E4U57_001800</name>
</gene>
<feature type="region of interest" description="Disordered" evidence="1">
    <location>
        <begin position="139"/>
        <end position="169"/>
    </location>
</feature>
<organism evidence="2 3">
    <name type="scientific">Claviceps arundinis</name>
    <dbReference type="NCBI Taxonomy" id="1623583"/>
    <lineage>
        <taxon>Eukaryota</taxon>
        <taxon>Fungi</taxon>
        <taxon>Dikarya</taxon>
        <taxon>Ascomycota</taxon>
        <taxon>Pezizomycotina</taxon>
        <taxon>Sordariomycetes</taxon>
        <taxon>Hypocreomycetidae</taxon>
        <taxon>Hypocreales</taxon>
        <taxon>Clavicipitaceae</taxon>
        <taxon>Claviceps</taxon>
    </lineage>
</organism>
<keyword evidence="3" id="KW-1185">Reference proteome</keyword>
<feature type="region of interest" description="Disordered" evidence="1">
    <location>
        <begin position="67"/>
        <end position="95"/>
    </location>
</feature>
<reference evidence="2 3" key="1">
    <citation type="journal article" date="2020" name="bioRxiv">
        <title>Whole genome comparisons of ergot fungi reveals the divergence and evolution of species within the genus Claviceps are the result of varying mechanisms driving genome evolution and host range expansion.</title>
        <authorList>
            <person name="Wyka S.A."/>
            <person name="Mondo S.J."/>
            <person name="Liu M."/>
            <person name="Dettman J."/>
            <person name="Nalam V."/>
            <person name="Broders K.D."/>
        </authorList>
    </citation>
    <scope>NUCLEOTIDE SEQUENCE [LARGE SCALE GENOMIC DNA]</scope>
    <source>
        <strain evidence="2 3">LM583</strain>
    </source>
</reference>
<comment type="caution">
    <text evidence="2">The sequence shown here is derived from an EMBL/GenBank/DDBJ whole genome shotgun (WGS) entry which is preliminary data.</text>
</comment>
<evidence type="ECO:0000256" key="1">
    <source>
        <dbReference type="SAM" id="MobiDB-lite"/>
    </source>
</evidence>
<evidence type="ECO:0008006" key="4">
    <source>
        <dbReference type="Google" id="ProtNLM"/>
    </source>
</evidence>
<protein>
    <recommendedName>
        <fullName evidence="4">BZIP domain-containing protein</fullName>
    </recommendedName>
</protein>
<dbReference type="Proteomes" id="UP000742024">
    <property type="component" value="Unassembled WGS sequence"/>
</dbReference>